<dbReference type="PANTHER" id="PTHR33408">
    <property type="entry name" value="TRANSPOSASE"/>
    <property type="match status" value="1"/>
</dbReference>
<feature type="domain" description="Transposase InsH N-terminal" evidence="2">
    <location>
        <begin position="5"/>
        <end position="69"/>
    </location>
</feature>
<evidence type="ECO:0000259" key="2">
    <source>
        <dbReference type="Pfam" id="PF05598"/>
    </source>
</evidence>
<name>A0ABT4WH69_9FLAO</name>
<dbReference type="InterPro" id="IPR008490">
    <property type="entry name" value="Transposase_InsH_N"/>
</dbReference>
<protein>
    <submittedName>
        <fullName evidence="3">IS1182 family transposase</fullName>
    </submittedName>
</protein>
<evidence type="ECO:0000313" key="4">
    <source>
        <dbReference type="Proteomes" id="UP001212170"/>
    </source>
</evidence>
<comment type="caution">
    <text evidence="3">The sequence shown here is derived from an EMBL/GenBank/DDBJ whole genome shotgun (WGS) entry which is preliminary data.</text>
</comment>
<gene>
    <name evidence="3" type="ORF">NJT12_20120</name>
</gene>
<dbReference type="NCBIfam" id="NF033551">
    <property type="entry name" value="transpos_IS1182"/>
    <property type="match status" value="1"/>
</dbReference>
<dbReference type="InterPro" id="IPR047629">
    <property type="entry name" value="IS1182_transpos"/>
</dbReference>
<dbReference type="Pfam" id="PF05598">
    <property type="entry name" value="DUF772"/>
    <property type="match status" value="1"/>
</dbReference>
<accession>A0ABT4WH69</accession>
<feature type="domain" description="Transposase IS4-like" evidence="1">
    <location>
        <begin position="214"/>
        <end position="322"/>
    </location>
</feature>
<keyword evidence="4" id="KW-1185">Reference proteome</keyword>
<dbReference type="InterPro" id="IPR002559">
    <property type="entry name" value="Transposase_11"/>
</dbReference>
<proteinExistence type="predicted"/>
<reference evidence="3 4" key="1">
    <citation type="journal article" date="2023" name="Chemosphere">
        <title>Whole genome analysis of Flavobacterium aziz-sancarii sp. nov., isolated from Ardley Island (Antarctica), revealed a rich resistome and bioremediation potential.</title>
        <authorList>
            <person name="Otur C."/>
            <person name="Okay S."/>
            <person name="Kurt-Kizildogan A."/>
        </authorList>
    </citation>
    <scope>NUCLEOTIDE SEQUENCE [LARGE SCALE GENOMIC DNA]</scope>
    <source>
        <strain evidence="3 4">AC</strain>
    </source>
</reference>
<dbReference type="PANTHER" id="PTHR33408:SF2">
    <property type="entry name" value="TRANSPOSASE DDE DOMAIN-CONTAINING PROTEIN"/>
    <property type="match status" value="1"/>
</dbReference>
<sequence>MEISEIISQFKGGGRSSYHPKMLLKILFYGYLNNTYSSRKLARAVKENIYFMWLSGGLQPDFRTINDFRGKKLKGNIEKLFSQVVMMMVDLELISLERQFIDGTKIEANAHKYSFVWKKAVEKHKDRLQGKIDAVLADIGQAIESDIIHTDNQTETKVDSKKLEEKIREINHSEKKQKLSKQQNKSLQKLEKEQLVKLKEYEKHLEILGERNSYSKTDTDATFMRMKEDHMGNGQLKAGYNVQISTENQIITHYSTHQTSTDFTTLKNHLEGFKSNYGKQSAKVIADAGYGSEENYQFLEDREIDFFVPYNMYRIEETRKYKNNLFHAQNLFYFSFKLNLEFIESIKKTST</sequence>
<organism evidence="3 4">
    <name type="scientific">Flavobacterium azizsancarii</name>
    <dbReference type="NCBI Taxonomy" id="2961580"/>
    <lineage>
        <taxon>Bacteria</taxon>
        <taxon>Pseudomonadati</taxon>
        <taxon>Bacteroidota</taxon>
        <taxon>Flavobacteriia</taxon>
        <taxon>Flavobacteriales</taxon>
        <taxon>Flavobacteriaceae</taxon>
        <taxon>Flavobacterium</taxon>
    </lineage>
</organism>
<dbReference type="Proteomes" id="UP001212170">
    <property type="component" value="Unassembled WGS sequence"/>
</dbReference>
<dbReference type="EMBL" id="JAMZNK010000045">
    <property type="protein sequence ID" value="MDA6071933.1"/>
    <property type="molecule type" value="Genomic_DNA"/>
</dbReference>
<dbReference type="RefSeq" id="WP_271337716.1">
    <property type="nucleotide sequence ID" value="NZ_JAMZNK010000045.1"/>
</dbReference>
<evidence type="ECO:0000259" key="1">
    <source>
        <dbReference type="Pfam" id="PF01609"/>
    </source>
</evidence>
<dbReference type="Pfam" id="PF01609">
    <property type="entry name" value="DDE_Tnp_1"/>
    <property type="match status" value="1"/>
</dbReference>
<evidence type="ECO:0000313" key="3">
    <source>
        <dbReference type="EMBL" id="MDA6071933.1"/>
    </source>
</evidence>